<feature type="transmembrane region" description="Helical" evidence="11">
    <location>
        <begin position="382"/>
        <end position="401"/>
    </location>
</feature>
<keyword evidence="11" id="KW-0812">Transmembrane</keyword>
<dbReference type="GO" id="GO:0008360">
    <property type="term" value="P:regulation of cell shape"/>
    <property type="evidence" value="ECO:0007669"/>
    <property type="project" value="UniProtKB-KW"/>
</dbReference>
<keyword evidence="2 12" id="KW-0732">Signal</keyword>
<dbReference type="AlphaFoldDB" id="A0A848DRI9"/>
<feature type="active site" description="Proton acceptor" evidence="7">
    <location>
        <position position="111"/>
    </location>
</feature>
<keyword evidence="15" id="KW-1185">Reference proteome</keyword>
<keyword evidence="6" id="KW-0961">Cell wall biogenesis/degradation</keyword>
<evidence type="ECO:0000256" key="3">
    <source>
        <dbReference type="ARBA" id="ARBA00022801"/>
    </source>
</evidence>
<gene>
    <name evidence="14" type="ORF">HF519_28580</name>
</gene>
<evidence type="ECO:0000256" key="12">
    <source>
        <dbReference type="SAM" id="SignalP"/>
    </source>
</evidence>
<evidence type="ECO:0000256" key="7">
    <source>
        <dbReference type="PIRSR" id="PIRSR618044-1"/>
    </source>
</evidence>
<evidence type="ECO:0000256" key="11">
    <source>
        <dbReference type="SAM" id="Phobius"/>
    </source>
</evidence>
<feature type="chain" id="PRO_5038841762" evidence="12">
    <location>
        <begin position="20"/>
        <end position="407"/>
    </location>
</feature>
<evidence type="ECO:0000259" key="13">
    <source>
        <dbReference type="Pfam" id="PF00768"/>
    </source>
</evidence>
<dbReference type="PANTHER" id="PTHR21581:SF33">
    <property type="entry name" value="D-ALANYL-D-ALANINE CARBOXYPEPTIDASE DACB"/>
    <property type="match status" value="1"/>
</dbReference>
<dbReference type="EMBL" id="JAAXKZ010000188">
    <property type="protein sequence ID" value="NMH95432.1"/>
    <property type="molecule type" value="Genomic_DNA"/>
</dbReference>
<feature type="active site" description="Acyl-ester intermediate" evidence="7">
    <location>
        <position position="108"/>
    </location>
</feature>
<keyword evidence="11" id="KW-0472">Membrane</keyword>
<evidence type="ECO:0000256" key="9">
    <source>
        <dbReference type="RuleBase" id="RU004016"/>
    </source>
</evidence>
<evidence type="ECO:0000256" key="4">
    <source>
        <dbReference type="ARBA" id="ARBA00022960"/>
    </source>
</evidence>
<feature type="active site" evidence="7">
    <location>
        <position position="163"/>
    </location>
</feature>
<dbReference type="Pfam" id="PF00768">
    <property type="entry name" value="Peptidase_S11"/>
    <property type="match status" value="1"/>
</dbReference>
<proteinExistence type="inferred from homology"/>
<dbReference type="GO" id="GO:0006508">
    <property type="term" value="P:proteolysis"/>
    <property type="evidence" value="ECO:0007669"/>
    <property type="project" value="InterPro"/>
</dbReference>
<protein>
    <submittedName>
        <fullName evidence="14">D-alanyl-D-alanine carboxypeptidase</fullName>
    </submittedName>
</protein>
<name>A0A848DRI9_9PSEU</name>
<evidence type="ECO:0000256" key="10">
    <source>
        <dbReference type="SAM" id="MobiDB-lite"/>
    </source>
</evidence>
<feature type="signal peptide" evidence="12">
    <location>
        <begin position="1"/>
        <end position="19"/>
    </location>
</feature>
<organism evidence="14 15">
    <name type="scientific">Pseudonocardia bannensis</name>
    <dbReference type="NCBI Taxonomy" id="630973"/>
    <lineage>
        <taxon>Bacteria</taxon>
        <taxon>Bacillati</taxon>
        <taxon>Actinomycetota</taxon>
        <taxon>Actinomycetes</taxon>
        <taxon>Pseudonocardiales</taxon>
        <taxon>Pseudonocardiaceae</taxon>
        <taxon>Pseudonocardia</taxon>
    </lineage>
</organism>
<dbReference type="SUPFAM" id="SSF56601">
    <property type="entry name" value="beta-lactamase/transpeptidase-like"/>
    <property type="match status" value="1"/>
</dbReference>
<evidence type="ECO:0000256" key="2">
    <source>
        <dbReference type="ARBA" id="ARBA00022729"/>
    </source>
</evidence>
<feature type="domain" description="Peptidase S11 D-alanyl-D-alanine carboxypeptidase A N-terminal" evidence="13">
    <location>
        <begin position="76"/>
        <end position="294"/>
    </location>
</feature>
<keyword evidence="14" id="KW-0121">Carboxypeptidase</keyword>
<dbReference type="Gene3D" id="3.40.710.10">
    <property type="entry name" value="DD-peptidase/beta-lactamase superfamily"/>
    <property type="match status" value="1"/>
</dbReference>
<dbReference type="GO" id="GO:0009002">
    <property type="term" value="F:serine-type D-Ala-D-Ala carboxypeptidase activity"/>
    <property type="evidence" value="ECO:0007669"/>
    <property type="project" value="InterPro"/>
</dbReference>
<keyword evidence="3" id="KW-0378">Hydrolase</keyword>
<dbReference type="InterPro" id="IPR001967">
    <property type="entry name" value="Peptidase_S11_N"/>
</dbReference>
<reference evidence="14 15" key="1">
    <citation type="submission" date="2020-04" db="EMBL/GenBank/DDBJ databases">
        <authorList>
            <person name="Klaysubun C."/>
            <person name="Duangmal K."/>
            <person name="Lipun K."/>
        </authorList>
    </citation>
    <scope>NUCLEOTIDE SEQUENCE [LARGE SCALE GENOMIC DNA]</scope>
    <source>
        <strain evidence="14 15">DSM 45300</strain>
    </source>
</reference>
<evidence type="ECO:0000256" key="8">
    <source>
        <dbReference type="PIRSR" id="PIRSR618044-2"/>
    </source>
</evidence>
<dbReference type="GO" id="GO:0071555">
    <property type="term" value="P:cell wall organization"/>
    <property type="evidence" value="ECO:0007669"/>
    <property type="project" value="UniProtKB-KW"/>
</dbReference>
<evidence type="ECO:0000313" key="15">
    <source>
        <dbReference type="Proteomes" id="UP000586918"/>
    </source>
</evidence>
<feature type="region of interest" description="Disordered" evidence="10">
    <location>
        <begin position="326"/>
        <end position="376"/>
    </location>
</feature>
<dbReference type="GO" id="GO:0009252">
    <property type="term" value="P:peptidoglycan biosynthetic process"/>
    <property type="evidence" value="ECO:0007669"/>
    <property type="project" value="UniProtKB-KW"/>
</dbReference>
<dbReference type="PANTHER" id="PTHR21581">
    <property type="entry name" value="D-ALANYL-D-ALANINE CARBOXYPEPTIDASE"/>
    <property type="match status" value="1"/>
</dbReference>
<evidence type="ECO:0000256" key="1">
    <source>
        <dbReference type="ARBA" id="ARBA00007164"/>
    </source>
</evidence>
<evidence type="ECO:0000313" key="14">
    <source>
        <dbReference type="EMBL" id="NMH95432.1"/>
    </source>
</evidence>
<dbReference type="Proteomes" id="UP000586918">
    <property type="component" value="Unassembled WGS sequence"/>
</dbReference>
<keyword evidence="4" id="KW-0133">Cell shape</keyword>
<dbReference type="InterPro" id="IPR018044">
    <property type="entry name" value="Peptidase_S11"/>
</dbReference>
<sequence>MIAVLALVAPAAGAPVAVADLAVPCSGQAVPPAPAAREVVAPGAVTPEPLPVPADPVGGPRLGGCGDVLAPGAPVPPPVTAAGWVVADLDSGAVLAAHDPHGRQRPASTLKVLTALVVLQRLDPDTVVVGTADDANVPGSRAGIGPGGRYTVRQLLAGLLMNSGNDAANALARQLGGVPATLAAMSATAASLGALDTRPVTPSGLDGPGMSSSAYDLALLFRVALRDPRFAELIGIRQMDFPGYGGRPGFRLSSDNRLLLGYPGAIGGKNGFTDAARHTFVGAAQRNGRRLVVALVHGEHQPAPMWRQAAALLDHGFALPPGTAPVGTLVDSAPPGARTGSSDGALSGAAQHDGTRPDASRPDTTPVSATGGAPGGSTSVRLFGGIGALGTAVALVVVLTGRRRAGR</sequence>
<comment type="caution">
    <text evidence="14">The sequence shown here is derived from an EMBL/GenBank/DDBJ whole genome shotgun (WGS) entry which is preliminary data.</text>
</comment>
<evidence type="ECO:0000256" key="6">
    <source>
        <dbReference type="ARBA" id="ARBA00023316"/>
    </source>
</evidence>
<keyword evidence="14" id="KW-0645">Protease</keyword>
<dbReference type="PRINTS" id="PR00725">
    <property type="entry name" value="DADACBPTASE1"/>
</dbReference>
<accession>A0A848DRI9</accession>
<evidence type="ECO:0000256" key="5">
    <source>
        <dbReference type="ARBA" id="ARBA00022984"/>
    </source>
</evidence>
<keyword evidence="5" id="KW-0573">Peptidoglycan synthesis</keyword>
<feature type="binding site" evidence="8">
    <location>
        <position position="269"/>
    </location>
    <ligand>
        <name>substrate</name>
    </ligand>
</feature>
<dbReference type="InterPro" id="IPR012338">
    <property type="entry name" value="Beta-lactam/transpept-like"/>
</dbReference>
<feature type="compositionally biased region" description="Low complexity" evidence="10">
    <location>
        <begin position="364"/>
        <end position="376"/>
    </location>
</feature>
<comment type="similarity">
    <text evidence="1 9">Belongs to the peptidase S11 family.</text>
</comment>
<keyword evidence="11" id="KW-1133">Transmembrane helix</keyword>